<evidence type="ECO:0000259" key="7">
    <source>
        <dbReference type="Pfam" id="PF00294"/>
    </source>
</evidence>
<keyword evidence="2 6" id="KW-0808">Transferase</keyword>
<dbReference type="InterPro" id="IPR011611">
    <property type="entry name" value="PfkB_dom"/>
</dbReference>
<accession>A0ABT3GWJ4</accession>
<keyword evidence="3" id="KW-0547">Nucleotide-binding</keyword>
<dbReference type="Pfam" id="PF00294">
    <property type="entry name" value="PfkB"/>
    <property type="match status" value="1"/>
</dbReference>
<name>A0ABT3GWJ4_9RHOB</name>
<reference evidence="8 9" key="1">
    <citation type="submission" date="2022-10" db="EMBL/GenBank/DDBJ databases">
        <title>Pararhodobacter sp. nov., isolated from marine algae.</title>
        <authorList>
            <person name="Choi B.J."/>
            <person name="Kim J.M."/>
            <person name="Lee J.K."/>
            <person name="Choi D.G."/>
            <person name="Jeon C.O."/>
        </authorList>
    </citation>
    <scope>NUCLEOTIDE SEQUENCE [LARGE SCALE GENOMIC DNA]</scope>
    <source>
        <strain evidence="8 9">ZQ420</strain>
    </source>
</reference>
<organism evidence="8 9">
    <name type="scientific">Pararhodobacter zhoushanensis</name>
    <dbReference type="NCBI Taxonomy" id="2479545"/>
    <lineage>
        <taxon>Bacteria</taxon>
        <taxon>Pseudomonadati</taxon>
        <taxon>Pseudomonadota</taxon>
        <taxon>Alphaproteobacteria</taxon>
        <taxon>Rhodobacterales</taxon>
        <taxon>Paracoccaceae</taxon>
        <taxon>Pararhodobacter</taxon>
    </lineage>
</organism>
<keyword evidence="5" id="KW-0067">ATP-binding</keyword>
<evidence type="ECO:0000256" key="4">
    <source>
        <dbReference type="ARBA" id="ARBA00022777"/>
    </source>
</evidence>
<dbReference type="EMBL" id="JAPDFL010000001">
    <property type="protein sequence ID" value="MCW1931919.1"/>
    <property type="molecule type" value="Genomic_DNA"/>
</dbReference>
<keyword evidence="4 8" id="KW-0418">Kinase</keyword>
<dbReference type="NCBIfam" id="TIGR03168">
    <property type="entry name" value="1-PFK"/>
    <property type="match status" value="1"/>
</dbReference>
<dbReference type="RefSeq" id="WP_264504996.1">
    <property type="nucleotide sequence ID" value="NZ_JAPDFL010000001.1"/>
</dbReference>
<proteinExistence type="inferred from homology"/>
<dbReference type="SUPFAM" id="SSF53613">
    <property type="entry name" value="Ribokinase-like"/>
    <property type="match status" value="1"/>
</dbReference>
<evidence type="ECO:0000256" key="3">
    <source>
        <dbReference type="ARBA" id="ARBA00022741"/>
    </source>
</evidence>
<evidence type="ECO:0000313" key="8">
    <source>
        <dbReference type="EMBL" id="MCW1931919.1"/>
    </source>
</evidence>
<evidence type="ECO:0000256" key="5">
    <source>
        <dbReference type="ARBA" id="ARBA00022840"/>
    </source>
</evidence>
<protein>
    <recommendedName>
        <fullName evidence="6">Phosphofructokinase</fullName>
    </recommendedName>
</protein>
<comment type="caution">
    <text evidence="8">The sequence shown here is derived from an EMBL/GenBank/DDBJ whole genome shotgun (WGS) entry which is preliminary data.</text>
</comment>
<evidence type="ECO:0000256" key="2">
    <source>
        <dbReference type="ARBA" id="ARBA00022679"/>
    </source>
</evidence>
<feature type="domain" description="Carbohydrate kinase PfkB" evidence="7">
    <location>
        <begin position="14"/>
        <end position="302"/>
    </location>
</feature>
<gene>
    <name evidence="8" type="ORF">OKW52_06490</name>
</gene>
<dbReference type="PIRSF" id="PIRSF000535">
    <property type="entry name" value="1PFK/6PFK/LacC"/>
    <property type="match status" value="1"/>
</dbReference>
<comment type="similarity">
    <text evidence="1 6">Belongs to the carbohydrate kinase PfkB family.</text>
</comment>
<dbReference type="Proteomes" id="UP001208938">
    <property type="component" value="Unassembled WGS sequence"/>
</dbReference>
<dbReference type="PANTHER" id="PTHR46566:SF2">
    <property type="entry name" value="ATP-DEPENDENT 6-PHOSPHOFRUCTOKINASE ISOZYME 2"/>
    <property type="match status" value="1"/>
</dbReference>
<sequence>MTHLLTVTLNPALDVSGAVDHVLPGPKLRMGAPRYEPGGGGLNVARAAAKLGGEPRALAALGGMAGAQIAALLTGSGVSLRTVAVDGETRQSLAVNDLQTGEQFRFQMPGPAWTAAMEDAMLAVIVEEAALIGPGAVVVLSGSQPPGMRDSFPQALARQMGAGARLVIDTSGPALQRLVAAPASDAMPAVLRMDQAESEGLAGHPLPDVAASLDFAAALVAAGVAGCVVVARGAEGSVLAAADTRLHCQPPEVAVVSKIGAGDSFTAGFGLSLARGEDWATALRAGTAAAAAAVMTPGTELCRAEDAAALTPRCSLRRA</sequence>
<evidence type="ECO:0000256" key="6">
    <source>
        <dbReference type="PIRNR" id="PIRNR000535"/>
    </source>
</evidence>
<dbReference type="InterPro" id="IPR029056">
    <property type="entry name" value="Ribokinase-like"/>
</dbReference>
<dbReference type="PANTHER" id="PTHR46566">
    <property type="entry name" value="1-PHOSPHOFRUCTOKINASE-RELATED"/>
    <property type="match status" value="1"/>
</dbReference>
<dbReference type="Gene3D" id="3.40.1190.20">
    <property type="match status" value="1"/>
</dbReference>
<dbReference type="InterPro" id="IPR017583">
    <property type="entry name" value="Tagatose/fructose_Pkinase"/>
</dbReference>
<evidence type="ECO:0000313" key="9">
    <source>
        <dbReference type="Proteomes" id="UP001208938"/>
    </source>
</evidence>
<dbReference type="GO" id="GO:0016301">
    <property type="term" value="F:kinase activity"/>
    <property type="evidence" value="ECO:0007669"/>
    <property type="project" value="UniProtKB-KW"/>
</dbReference>
<keyword evidence="9" id="KW-1185">Reference proteome</keyword>
<evidence type="ECO:0000256" key="1">
    <source>
        <dbReference type="ARBA" id="ARBA00010688"/>
    </source>
</evidence>